<keyword evidence="1" id="KW-0732">Signal</keyword>
<sequence>MVKLGLVYIFFGLVAAQDIFYKCTKTDLDYEIRRFNTAIGVSPDLTYYNTSVLYDAIFTVFRQDIIKTCAARSAFAANLGYMYTDCVDPWTIESLVGGNLTIFHAVQYAQIWNRLEFACGGGFHIAIDDYACIYNATQQQKFTDCYQEFAKTTYNYTTFDHYCQTVKTYAACGYDSVKPFGCKNPLSPWYLCESLRFGVGKTCPGLRCFVNQ</sequence>
<dbReference type="PANTHER" id="PTHR34311">
    <property type="entry name" value="PROTEIN CBG21698-RELATED"/>
    <property type="match status" value="1"/>
</dbReference>
<evidence type="ECO:0000313" key="3">
    <source>
        <dbReference type="Proteomes" id="UP001177023"/>
    </source>
</evidence>
<gene>
    <name evidence="2" type="ORF">MSPICULIGERA_LOCUS13967</name>
</gene>
<dbReference type="Proteomes" id="UP001177023">
    <property type="component" value="Unassembled WGS sequence"/>
</dbReference>
<organism evidence="2 3">
    <name type="scientific">Mesorhabditis spiculigera</name>
    <dbReference type="NCBI Taxonomy" id="96644"/>
    <lineage>
        <taxon>Eukaryota</taxon>
        <taxon>Metazoa</taxon>
        <taxon>Ecdysozoa</taxon>
        <taxon>Nematoda</taxon>
        <taxon>Chromadorea</taxon>
        <taxon>Rhabditida</taxon>
        <taxon>Rhabditina</taxon>
        <taxon>Rhabditomorpha</taxon>
        <taxon>Rhabditoidea</taxon>
        <taxon>Rhabditidae</taxon>
        <taxon>Mesorhabditinae</taxon>
        <taxon>Mesorhabditis</taxon>
    </lineage>
</organism>
<keyword evidence="3" id="KW-1185">Reference proteome</keyword>
<comment type="caution">
    <text evidence="2">The sequence shown here is derived from an EMBL/GenBank/DDBJ whole genome shotgun (WGS) entry which is preliminary data.</text>
</comment>
<reference evidence="2" key="1">
    <citation type="submission" date="2023-06" db="EMBL/GenBank/DDBJ databases">
        <authorList>
            <person name="Delattre M."/>
        </authorList>
    </citation>
    <scope>NUCLEOTIDE SEQUENCE</scope>
    <source>
        <strain evidence="2">AF72</strain>
    </source>
</reference>
<accession>A0AA36G7L9</accession>
<feature type="signal peptide" evidence="1">
    <location>
        <begin position="1"/>
        <end position="16"/>
    </location>
</feature>
<evidence type="ECO:0000256" key="1">
    <source>
        <dbReference type="SAM" id="SignalP"/>
    </source>
</evidence>
<evidence type="ECO:0000313" key="2">
    <source>
        <dbReference type="EMBL" id="CAJ0575658.1"/>
    </source>
</evidence>
<proteinExistence type="predicted"/>
<name>A0AA36G7L9_9BILA</name>
<feature type="chain" id="PRO_5041280804" evidence="1">
    <location>
        <begin position="17"/>
        <end position="212"/>
    </location>
</feature>
<protein>
    <submittedName>
        <fullName evidence="2">Uncharacterized protein</fullName>
    </submittedName>
</protein>
<feature type="non-terminal residue" evidence="2">
    <location>
        <position position="212"/>
    </location>
</feature>
<dbReference type="AlphaFoldDB" id="A0AA36G7L9"/>
<dbReference type="EMBL" id="CATQJA010002640">
    <property type="protein sequence ID" value="CAJ0575658.1"/>
    <property type="molecule type" value="Genomic_DNA"/>
</dbReference>